<dbReference type="InterPro" id="IPR009769">
    <property type="entry name" value="EDR2_C"/>
</dbReference>
<keyword evidence="4" id="KW-1185">Reference proteome</keyword>
<evidence type="ECO:0000313" key="3">
    <source>
        <dbReference type="EMBL" id="KAI5080162.1"/>
    </source>
</evidence>
<evidence type="ECO:0000313" key="4">
    <source>
        <dbReference type="Proteomes" id="UP000886520"/>
    </source>
</evidence>
<feature type="compositionally biased region" description="Basic and acidic residues" evidence="1">
    <location>
        <begin position="12"/>
        <end position="22"/>
    </location>
</feature>
<accession>A0A9D4V661</accession>
<dbReference type="AlphaFoldDB" id="A0A9D4V661"/>
<dbReference type="OrthoDB" id="9970435at2759"/>
<dbReference type="Pfam" id="PF07059">
    <property type="entry name" value="EDR2_C"/>
    <property type="match status" value="1"/>
</dbReference>
<dbReference type="PANTHER" id="PTHR12136">
    <property type="entry name" value="ENHANCED DISEASE RESISTANCE-RELATED"/>
    <property type="match status" value="1"/>
</dbReference>
<dbReference type="Proteomes" id="UP000886520">
    <property type="component" value="Chromosome 5"/>
</dbReference>
<name>A0A9D4V661_ADICA</name>
<reference evidence="3 4" key="1">
    <citation type="submission" date="2021-01" db="EMBL/GenBank/DDBJ databases">
        <title>Adiantum capillus-veneris genome.</title>
        <authorList>
            <person name="Fang Y."/>
            <person name="Liao Q."/>
        </authorList>
    </citation>
    <scope>NUCLEOTIDE SEQUENCE [LARGE SCALE GENOMIC DNA]</scope>
    <source>
        <strain evidence="3">H3</strain>
        <tissue evidence="3">Leaf</tissue>
    </source>
</reference>
<proteinExistence type="predicted"/>
<evidence type="ECO:0000259" key="2">
    <source>
        <dbReference type="Pfam" id="PF07059"/>
    </source>
</evidence>
<sequence length="269" mass="30073">MAEAPESQCPPEQREWVDELRRSGPAAHHPLSSAAPPPLNSWLCPPGNVFSIRSADYLHSKVKTPGGHWLLHPLAFDFLQSQSQISHIMKHPHSRVRSALDAALRSGASAPHQPFVWVFNLQLGNRTHHSMVLYFVSFSPPPPGSLMQRFLDGNDSFRNSRLKGLVNFPEAPWLVQTLVGQRPVCMIGKYLKCKYIREKNYMEVDIDVASLSLNRTALSLTFGLLHLVVTDIAFVLEATRPEELPECILGATRLMKLDPSTATHIDMSL</sequence>
<dbReference type="PANTHER" id="PTHR12136:SF101">
    <property type="entry name" value="ENHANCED DISEASE RESISTANCE-LIKE PROTEIN (DUF1336)"/>
    <property type="match status" value="1"/>
</dbReference>
<dbReference type="InterPro" id="IPR045096">
    <property type="entry name" value="EDR2-like"/>
</dbReference>
<comment type="caution">
    <text evidence="3">The sequence shown here is derived from an EMBL/GenBank/DDBJ whole genome shotgun (WGS) entry which is preliminary data.</text>
</comment>
<feature type="region of interest" description="Disordered" evidence="1">
    <location>
        <begin position="1"/>
        <end position="34"/>
    </location>
</feature>
<protein>
    <recommendedName>
        <fullName evidence="2">Protein ENHANCED DISEASE RESISTANCE 2 C-terminal domain-containing protein</fullName>
    </recommendedName>
</protein>
<organism evidence="3 4">
    <name type="scientific">Adiantum capillus-veneris</name>
    <name type="common">Maidenhair fern</name>
    <dbReference type="NCBI Taxonomy" id="13818"/>
    <lineage>
        <taxon>Eukaryota</taxon>
        <taxon>Viridiplantae</taxon>
        <taxon>Streptophyta</taxon>
        <taxon>Embryophyta</taxon>
        <taxon>Tracheophyta</taxon>
        <taxon>Polypodiopsida</taxon>
        <taxon>Polypodiidae</taxon>
        <taxon>Polypodiales</taxon>
        <taxon>Pteridineae</taxon>
        <taxon>Pteridaceae</taxon>
        <taxon>Vittarioideae</taxon>
        <taxon>Adiantum</taxon>
    </lineage>
</organism>
<feature type="compositionally biased region" description="Low complexity" evidence="1">
    <location>
        <begin position="25"/>
        <end position="34"/>
    </location>
</feature>
<dbReference type="EMBL" id="JABFUD020000005">
    <property type="protein sequence ID" value="KAI5080162.1"/>
    <property type="molecule type" value="Genomic_DNA"/>
</dbReference>
<evidence type="ECO:0000256" key="1">
    <source>
        <dbReference type="SAM" id="MobiDB-lite"/>
    </source>
</evidence>
<gene>
    <name evidence="3" type="ORF">GOP47_0005641</name>
</gene>
<feature type="domain" description="Protein ENHANCED DISEASE RESISTANCE 2 C-terminal" evidence="2">
    <location>
        <begin position="42"/>
        <end position="258"/>
    </location>
</feature>